<dbReference type="EMBL" id="BMAU01021190">
    <property type="protein sequence ID" value="GFX96268.1"/>
    <property type="molecule type" value="Genomic_DNA"/>
</dbReference>
<gene>
    <name evidence="1" type="ORF">TNCV_2291561</name>
</gene>
<evidence type="ECO:0000313" key="2">
    <source>
        <dbReference type="Proteomes" id="UP000887159"/>
    </source>
</evidence>
<sequence>MVKVQNDLSDPLEIKMAFDRDALLLILALKKVVRDSNINTRGHIFIQLLTFADGIDIIASNTHRTKTCLLIFRERRLRDGTENQ</sequence>
<reference evidence="1" key="1">
    <citation type="submission" date="2020-08" db="EMBL/GenBank/DDBJ databases">
        <title>Multicomponent nature underlies the extraordinary mechanical properties of spider dragline silk.</title>
        <authorList>
            <person name="Kono N."/>
            <person name="Nakamura H."/>
            <person name="Mori M."/>
            <person name="Yoshida Y."/>
            <person name="Ohtoshi R."/>
            <person name="Malay A.D."/>
            <person name="Moran D.A.P."/>
            <person name="Tomita M."/>
            <person name="Numata K."/>
            <person name="Arakawa K."/>
        </authorList>
    </citation>
    <scope>NUCLEOTIDE SEQUENCE</scope>
</reference>
<comment type="caution">
    <text evidence="1">The sequence shown here is derived from an EMBL/GenBank/DDBJ whole genome shotgun (WGS) entry which is preliminary data.</text>
</comment>
<organism evidence="1 2">
    <name type="scientific">Trichonephila clavipes</name>
    <name type="common">Golden silk orbweaver</name>
    <name type="synonym">Nephila clavipes</name>
    <dbReference type="NCBI Taxonomy" id="2585209"/>
    <lineage>
        <taxon>Eukaryota</taxon>
        <taxon>Metazoa</taxon>
        <taxon>Ecdysozoa</taxon>
        <taxon>Arthropoda</taxon>
        <taxon>Chelicerata</taxon>
        <taxon>Arachnida</taxon>
        <taxon>Araneae</taxon>
        <taxon>Araneomorphae</taxon>
        <taxon>Entelegynae</taxon>
        <taxon>Araneoidea</taxon>
        <taxon>Nephilidae</taxon>
        <taxon>Trichonephila</taxon>
    </lineage>
</organism>
<dbReference type="AlphaFoldDB" id="A0A8X6V200"/>
<keyword evidence="2" id="KW-1185">Reference proteome</keyword>
<name>A0A8X6V200_TRICX</name>
<dbReference type="Proteomes" id="UP000887159">
    <property type="component" value="Unassembled WGS sequence"/>
</dbReference>
<proteinExistence type="predicted"/>
<accession>A0A8X6V200</accession>
<evidence type="ECO:0000313" key="1">
    <source>
        <dbReference type="EMBL" id="GFX96268.1"/>
    </source>
</evidence>
<protein>
    <submittedName>
        <fullName evidence="1">Uncharacterized protein</fullName>
    </submittedName>
</protein>